<proteinExistence type="predicted"/>
<evidence type="ECO:0000313" key="3">
    <source>
        <dbReference type="Proteomes" id="UP001530315"/>
    </source>
</evidence>
<keyword evidence="1" id="KW-0732">Signal</keyword>
<dbReference type="Proteomes" id="UP001530315">
    <property type="component" value="Unassembled WGS sequence"/>
</dbReference>
<name>A0ABD3MQB1_9STRA</name>
<dbReference type="AlphaFoldDB" id="A0ABD3MQB1"/>
<feature type="signal peptide" evidence="1">
    <location>
        <begin position="1"/>
        <end position="15"/>
    </location>
</feature>
<comment type="caution">
    <text evidence="2">The sequence shown here is derived from an EMBL/GenBank/DDBJ whole genome shotgun (WGS) entry which is preliminary data.</text>
</comment>
<sequence length="172" mass="18103">MKVLLCALSASSVAAFAPNAFGVRQTTSLNVDLDYGMKNTYVPASGGDGGQGQFGARSPTDWRVAGTSPVGESSYAGAADGGEEPWFSEAVSTVSLDLAKADETLKAFTKDAAMFKIEEFAAAKPYGLTSTDAAMEELVGKLGYSKFLEMSTKQLMKQWETLHPNPAAAKAE</sequence>
<accession>A0ABD3MQB1</accession>
<evidence type="ECO:0000256" key="1">
    <source>
        <dbReference type="SAM" id="SignalP"/>
    </source>
</evidence>
<feature type="chain" id="PRO_5044816500" evidence="1">
    <location>
        <begin position="16"/>
        <end position="172"/>
    </location>
</feature>
<reference evidence="2 3" key="1">
    <citation type="submission" date="2024-10" db="EMBL/GenBank/DDBJ databases">
        <title>Updated reference genomes for cyclostephanoid diatoms.</title>
        <authorList>
            <person name="Roberts W.R."/>
            <person name="Alverson A.J."/>
        </authorList>
    </citation>
    <scope>NUCLEOTIDE SEQUENCE [LARGE SCALE GENOMIC DNA]</scope>
    <source>
        <strain evidence="2 3">AJA276-08</strain>
    </source>
</reference>
<organism evidence="2 3">
    <name type="scientific">Stephanodiscus triporus</name>
    <dbReference type="NCBI Taxonomy" id="2934178"/>
    <lineage>
        <taxon>Eukaryota</taxon>
        <taxon>Sar</taxon>
        <taxon>Stramenopiles</taxon>
        <taxon>Ochrophyta</taxon>
        <taxon>Bacillariophyta</taxon>
        <taxon>Coscinodiscophyceae</taxon>
        <taxon>Thalassiosirophycidae</taxon>
        <taxon>Stephanodiscales</taxon>
        <taxon>Stephanodiscaceae</taxon>
        <taxon>Stephanodiscus</taxon>
    </lineage>
</organism>
<keyword evidence="3" id="KW-1185">Reference proteome</keyword>
<gene>
    <name evidence="2" type="ORF">ACHAW5_011355</name>
</gene>
<evidence type="ECO:0000313" key="2">
    <source>
        <dbReference type="EMBL" id="KAL3765958.1"/>
    </source>
</evidence>
<protein>
    <submittedName>
        <fullName evidence="2">Uncharacterized protein</fullName>
    </submittedName>
</protein>
<dbReference type="EMBL" id="JALLAZ020001738">
    <property type="protein sequence ID" value="KAL3765958.1"/>
    <property type="molecule type" value="Genomic_DNA"/>
</dbReference>